<dbReference type="CDD" id="cd02120">
    <property type="entry name" value="PA_subtilisin_like"/>
    <property type="match status" value="1"/>
</dbReference>
<reference evidence="16 17" key="1">
    <citation type="journal article" date="2020" name="Mol. Plant">
        <title>The Chromosome-Based Rubber Tree Genome Provides New Insights into Spurge Genome Evolution and Rubber Biosynthesis.</title>
        <authorList>
            <person name="Liu J."/>
            <person name="Shi C."/>
            <person name="Shi C.C."/>
            <person name="Li W."/>
            <person name="Zhang Q.J."/>
            <person name="Zhang Y."/>
            <person name="Li K."/>
            <person name="Lu H.F."/>
            <person name="Shi C."/>
            <person name="Zhu S.T."/>
            <person name="Xiao Z.Y."/>
            <person name="Nan H."/>
            <person name="Yue Y."/>
            <person name="Zhu X.G."/>
            <person name="Wu Y."/>
            <person name="Hong X.N."/>
            <person name="Fan G.Y."/>
            <person name="Tong Y."/>
            <person name="Zhang D."/>
            <person name="Mao C.L."/>
            <person name="Liu Y.L."/>
            <person name="Hao S.J."/>
            <person name="Liu W.Q."/>
            <person name="Lv M.Q."/>
            <person name="Zhang H.B."/>
            <person name="Liu Y."/>
            <person name="Hu-Tang G.R."/>
            <person name="Wang J.P."/>
            <person name="Wang J.H."/>
            <person name="Sun Y.H."/>
            <person name="Ni S.B."/>
            <person name="Chen W.B."/>
            <person name="Zhang X.C."/>
            <person name="Jiao Y.N."/>
            <person name="Eichler E.E."/>
            <person name="Li G.H."/>
            <person name="Liu X."/>
            <person name="Gao L.Z."/>
        </authorList>
    </citation>
    <scope>NUCLEOTIDE SEQUENCE [LARGE SCALE GENOMIC DNA]</scope>
    <source>
        <strain evidence="17">cv. GT1</strain>
        <tissue evidence="16">Leaf</tissue>
    </source>
</reference>
<evidence type="ECO:0000256" key="8">
    <source>
        <dbReference type="ARBA" id="ARBA00023180"/>
    </source>
</evidence>
<keyword evidence="7 11" id="KW-0720">Serine protease</keyword>
<dbReference type="InterPro" id="IPR036770">
    <property type="entry name" value="Ankyrin_rpt-contain_sf"/>
</dbReference>
<keyword evidence="6 11" id="KW-0378">Hydrolase</keyword>
<feature type="domain" description="PA" evidence="13">
    <location>
        <begin position="350"/>
        <end position="414"/>
    </location>
</feature>
<dbReference type="PROSITE" id="PS51892">
    <property type="entry name" value="SUBTILASE"/>
    <property type="match status" value="1"/>
</dbReference>
<dbReference type="InterPro" id="IPR041469">
    <property type="entry name" value="Subtilisin-like_FN3"/>
</dbReference>
<comment type="subcellular location">
    <subcellularLocation>
        <location evidence="1">Secreted</location>
    </subcellularLocation>
</comment>
<dbReference type="Proteomes" id="UP000467840">
    <property type="component" value="Chromosome 4"/>
</dbReference>
<dbReference type="EMBL" id="JAAGAX010000010">
    <property type="protein sequence ID" value="KAF2300967.1"/>
    <property type="molecule type" value="Genomic_DNA"/>
</dbReference>
<feature type="active site" description="Charge relay system" evidence="9 11">
    <location>
        <position position="191"/>
    </location>
</feature>
<dbReference type="InterPro" id="IPR036852">
    <property type="entry name" value="Peptidase_S8/S53_dom_sf"/>
</dbReference>
<dbReference type="Pfam" id="PF17766">
    <property type="entry name" value="fn3_6"/>
    <property type="match status" value="1"/>
</dbReference>
<dbReference type="InterPro" id="IPR034197">
    <property type="entry name" value="Peptidases_S8_3"/>
</dbReference>
<keyword evidence="10" id="KW-0040">ANK repeat</keyword>
<keyword evidence="8" id="KW-0325">Glycoprotein</keyword>
<comment type="similarity">
    <text evidence="2 11">Belongs to the peptidase S8 family.</text>
</comment>
<dbReference type="InterPro" id="IPR002110">
    <property type="entry name" value="Ankyrin_rpt"/>
</dbReference>
<keyword evidence="17" id="KW-1185">Reference proteome</keyword>
<dbReference type="PROSITE" id="PS50297">
    <property type="entry name" value="ANK_REP_REGION"/>
    <property type="match status" value="1"/>
</dbReference>
<dbReference type="Gene3D" id="3.40.50.200">
    <property type="entry name" value="Peptidase S8/S53 domain"/>
    <property type="match status" value="2"/>
</dbReference>
<evidence type="ECO:0000259" key="14">
    <source>
        <dbReference type="Pfam" id="PF05922"/>
    </source>
</evidence>
<evidence type="ECO:0000313" key="17">
    <source>
        <dbReference type="Proteomes" id="UP000467840"/>
    </source>
</evidence>
<dbReference type="PANTHER" id="PTHR10795">
    <property type="entry name" value="PROPROTEIN CONVERTASE SUBTILISIN/KEXIN"/>
    <property type="match status" value="1"/>
</dbReference>
<dbReference type="InterPro" id="IPR037045">
    <property type="entry name" value="S8pro/Inhibitor_I9_sf"/>
</dbReference>
<evidence type="ECO:0000256" key="5">
    <source>
        <dbReference type="ARBA" id="ARBA00022729"/>
    </source>
</evidence>
<dbReference type="GO" id="GO:0005576">
    <property type="term" value="C:extracellular region"/>
    <property type="evidence" value="ECO:0007669"/>
    <property type="project" value="UniProtKB-SubCell"/>
</dbReference>
<dbReference type="PROSITE" id="PS00136">
    <property type="entry name" value="SUBTILASE_ASP"/>
    <property type="match status" value="1"/>
</dbReference>
<evidence type="ECO:0000259" key="12">
    <source>
        <dbReference type="Pfam" id="PF00082"/>
    </source>
</evidence>
<evidence type="ECO:0000259" key="13">
    <source>
        <dbReference type="Pfam" id="PF02225"/>
    </source>
</evidence>
<dbReference type="InterPro" id="IPR015500">
    <property type="entry name" value="Peptidase_S8_subtilisin-rel"/>
</dbReference>
<dbReference type="InterPro" id="IPR003137">
    <property type="entry name" value="PA_domain"/>
</dbReference>
<dbReference type="Gene3D" id="1.25.40.20">
    <property type="entry name" value="Ankyrin repeat-containing domain"/>
    <property type="match status" value="2"/>
</dbReference>
<dbReference type="Pfam" id="PF12796">
    <property type="entry name" value="Ank_2"/>
    <property type="match status" value="1"/>
</dbReference>
<dbReference type="InterPro" id="IPR046450">
    <property type="entry name" value="PA_dom_sf"/>
</dbReference>
<dbReference type="InterPro" id="IPR045051">
    <property type="entry name" value="SBT"/>
</dbReference>
<dbReference type="InterPro" id="IPR010259">
    <property type="entry name" value="S8pro/Inhibitor_I9"/>
</dbReference>
<dbReference type="InterPro" id="IPR023827">
    <property type="entry name" value="Peptidase_S8_Asp-AS"/>
</dbReference>
<proteinExistence type="inferred from homology"/>
<dbReference type="SUPFAM" id="SSF52743">
    <property type="entry name" value="Subtilisin-like"/>
    <property type="match status" value="1"/>
</dbReference>
<evidence type="ECO:0000313" key="16">
    <source>
        <dbReference type="EMBL" id="KAF2300967.1"/>
    </source>
</evidence>
<keyword evidence="3" id="KW-0964">Secreted</keyword>
<dbReference type="AlphaFoldDB" id="A0A6A6LKA1"/>
<dbReference type="PROSITE" id="PS50088">
    <property type="entry name" value="ANK_REPEAT"/>
    <property type="match status" value="1"/>
</dbReference>
<dbReference type="PRINTS" id="PR00723">
    <property type="entry name" value="SUBTILISIN"/>
</dbReference>
<name>A0A6A6LKA1_HEVBR</name>
<feature type="domain" description="Peptidase S8/S53" evidence="12">
    <location>
        <begin position="127"/>
        <end position="527"/>
    </location>
</feature>
<evidence type="ECO:0000256" key="10">
    <source>
        <dbReference type="PROSITE-ProRule" id="PRU00023"/>
    </source>
</evidence>
<evidence type="ECO:0000256" key="3">
    <source>
        <dbReference type="ARBA" id="ARBA00022525"/>
    </source>
</evidence>
<dbReference type="Pfam" id="PF05922">
    <property type="entry name" value="Inhibitor_I9"/>
    <property type="match status" value="1"/>
</dbReference>
<evidence type="ECO:0000256" key="2">
    <source>
        <dbReference type="ARBA" id="ARBA00011073"/>
    </source>
</evidence>
<sequence>MQPPNQQSIHQIVMQLRKRSNLETYIVLLQKPEGNDFTESKDLHSWYQSFLPENTFSSNQPRLIHSYRHVATGFATKLTADEVKAMETKKGYVSARPQRLVPLHTTHTPSFLGLQQNVGLWTSSNYGKGVIIGLVDTGITPDHPSFSDEGMPPPPAKWKGKCEHKTSCNNKLIGARNFATDSNNILDDYQHGTHTAGTAAGSPVQGANYYGQANGTAIGMAPLAHLAMYKVFGRADKASESEILAAMDAAIEDGVDVLSLSLGIGSLPFYDDVIALGAYAAIQKGIFVSCSAGNSGPDSRSLSNEAPWILNVGASTVDRAIRATVLLGNNTELNGESLNQPEDFPSTLLPLVHAGVNGNPSSAFCDTGSLANVDVKGKIVLCEGGGNGTFEKGLEVKRNGGTAMIVMNDEFDGFVTIADRQALPASHGTVTGLPEAPQVAEFSSRGSIASPGILKPDIIGPGVSILAAWPFSVDNTANKFAMISGTSMSCPHLSGIAALLKNAHPDWSPAAIKSAIMTTAKLVDLGGKPISDEQFVTASLFDIGAGHVNPSRANDPGLVYDIQPDDYIPYLCGLGYSNKQIGLIVQRTVNCSSDSSIPEAQLNYPSFSIRLGSTPQTYTRTMTNVGQPNSTYSLQIIAPEGVNVKVTPDKISFSGMNQKATYSVTFSKNGCKYGTSFAQGYLNWMADGYSVRSPIAVFSGDYIATPSDKYSGAALKMHSDMQWFKLLTERERRYYLPLYKAALRGDWEAASRIFCDDPGAVTAMISGIGEITLHVAIGKGRSSIRFIQKLVELMPADFLVAANNDGETPLHYAAIAGNVQAIRILVTKNRAVLDIENRYGSLPLHYAAQFCQKEAVSYLLSVTDLSEFSGIHGVRLVNLLIIADFYDMALDVLRRYPKLAIERDYQGTTALATLANKPHAFPSGSNLGFCDRLLYRFASVHSDGVPRGGDLESIADSLKEYQKESKKFGFLHNIKNTKLKHILALELLRLLIMEALDARPSETRMLLKNPLHTSSRLGIYEVVVEIIKAYPESVWVVDDDGRNIFHLAIIHRHKFIFSLLNGLSPQNKHHLVASSTDRQGENMLHLAASVQPSDEIRGTPSDKNSGAALKMHSDMQWFKDVEKIVQPLYREMRNLDGDSENEILQGTQVSCRGCR</sequence>
<comment type="caution">
    <text evidence="16">The sequence shown here is derived from an EMBL/GenBank/DDBJ whole genome shotgun (WGS) entry which is preliminary data.</text>
</comment>
<feature type="domain" description="Inhibitor I9" evidence="14">
    <location>
        <begin position="24"/>
        <end position="104"/>
    </location>
</feature>
<dbReference type="GO" id="GO:0004252">
    <property type="term" value="F:serine-type endopeptidase activity"/>
    <property type="evidence" value="ECO:0007669"/>
    <property type="project" value="UniProtKB-UniRule"/>
</dbReference>
<feature type="domain" description="Subtilisin-like protease fibronectin type-III" evidence="15">
    <location>
        <begin position="601"/>
        <end position="697"/>
    </location>
</feature>
<accession>A0A6A6LKA1</accession>
<dbReference type="Pfam" id="PF02225">
    <property type="entry name" value="PA"/>
    <property type="match status" value="1"/>
</dbReference>
<keyword evidence="5" id="KW-0732">Signal</keyword>
<evidence type="ECO:0000259" key="15">
    <source>
        <dbReference type="Pfam" id="PF17766"/>
    </source>
</evidence>
<dbReference type="InterPro" id="IPR000209">
    <property type="entry name" value="Peptidase_S8/S53_dom"/>
</dbReference>
<gene>
    <name evidence="16" type="ORF">GH714_018669</name>
</gene>
<feature type="repeat" description="ANK" evidence="10">
    <location>
        <begin position="805"/>
        <end position="829"/>
    </location>
</feature>
<dbReference type="SUPFAM" id="SSF48403">
    <property type="entry name" value="Ankyrin repeat"/>
    <property type="match status" value="2"/>
</dbReference>
<evidence type="ECO:0000256" key="9">
    <source>
        <dbReference type="PIRSR" id="PIRSR615500-1"/>
    </source>
</evidence>
<protein>
    <recommendedName>
        <fullName evidence="18">Inhibitor I9 domain-containing protein</fullName>
    </recommendedName>
</protein>
<dbReference type="SMART" id="SM00248">
    <property type="entry name" value="ANK"/>
    <property type="match status" value="3"/>
</dbReference>
<evidence type="ECO:0000256" key="4">
    <source>
        <dbReference type="ARBA" id="ARBA00022670"/>
    </source>
</evidence>
<evidence type="ECO:0000256" key="7">
    <source>
        <dbReference type="ARBA" id="ARBA00022825"/>
    </source>
</evidence>
<feature type="active site" description="Charge relay system" evidence="9 11">
    <location>
        <position position="487"/>
    </location>
</feature>
<feature type="active site" description="Charge relay system" evidence="9 11">
    <location>
        <position position="136"/>
    </location>
</feature>
<dbReference type="GO" id="GO:0009610">
    <property type="term" value="P:response to symbiotic fungus"/>
    <property type="evidence" value="ECO:0007669"/>
    <property type="project" value="UniProtKB-ARBA"/>
</dbReference>
<evidence type="ECO:0008006" key="18">
    <source>
        <dbReference type="Google" id="ProtNLM"/>
    </source>
</evidence>
<dbReference type="Gene3D" id="2.60.40.2310">
    <property type="match status" value="1"/>
</dbReference>
<organism evidence="16 17">
    <name type="scientific">Hevea brasiliensis</name>
    <name type="common">Para rubber tree</name>
    <name type="synonym">Siphonia brasiliensis</name>
    <dbReference type="NCBI Taxonomy" id="3981"/>
    <lineage>
        <taxon>Eukaryota</taxon>
        <taxon>Viridiplantae</taxon>
        <taxon>Streptophyta</taxon>
        <taxon>Embryophyta</taxon>
        <taxon>Tracheophyta</taxon>
        <taxon>Spermatophyta</taxon>
        <taxon>Magnoliopsida</taxon>
        <taxon>eudicotyledons</taxon>
        <taxon>Gunneridae</taxon>
        <taxon>Pentapetalae</taxon>
        <taxon>rosids</taxon>
        <taxon>fabids</taxon>
        <taxon>Malpighiales</taxon>
        <taxon>Euphorbiaceae</taxon>
        <taxon>Crotonoideae</taxon>
        <taxon>Micrandreae</taxon>
        <taxon>Hevea</taxon>
    </lineage>
</organism>
<dbReference type="SUPFAM" id="SSF52025">
    <property type="entry name" value="PA domain"/>
    <property type="match status" value="1"/>
</dbReference>
<dbReference type="GO" id="GO:0006508">
    <property type="term" value="P:proteolysis"/>
    <property type="evidence" value="ECO:0007669"/>
    <property type="project" value="UniProtKB-KW"/>
</dbReference>
<evidence type="ECO:0000256" key="11">
    <source>
        <dbReference type="PROSITE-ProRule" id="PRU01240"/>
    </source>
</evidence>
<dbReference type="Gene3D" id="3.30.70.80">
    <property type="entry name" value="Peptidase S8 propeptide/proteinase inhibitor I9"/>
    <property type="match status" value="1"/>
</dbReference>
<evidence type="ECO:0000256" key="6">
    <source>
        <dbReference type="ARBA" id="ARBA00022801"/>
    </source>
</evidence>
<dbReference type="CDD" id="cd04852">
    <property type="entry name" value="Peptidases_S8_3"/>
    <property type="match status" value="1"/>
</dbReference>
<evidence type="ECO:0000256" key="1">
    <source>
        <dbReference type="ARBA" id="ARBA00004613"/>
    </source>
</evidence>
<keyword evidence="4 11" id="KW-0645">Protease</keyword>
<dbReference type="Pfam" id="PF00082">
    <property type="entry name" value="Peptidase_S8"/>
    <property type="match status" value="1"/>
</dbReference>